<protein>
    <recommendedName>
        <fullName evidence="4">Aminotransferase-like plant mobile domain-containing protein</fullName>
    </recommendedName>
</protein>
<feature type="region of interest" description="Disordered" evidence="1">
    <location>
        <begin position="68"/>
        <end position="95"/>
    </location>
</feature>
<proteinExistence type="predicted"/>
<evidence type="ECO:0000256" key="1">
    <source>
        <dbReference type="SAM" id="MobiDB-lite"/>
    </source>
</evidence>
<evidence type="ECO:0008006" key="4">
    <source>
        <dbReference type="Google" id="ProtNLM"/>
    </source>
</evidence>
<sequence>MWRAVTSLIYFAVIEWHQVDRVVPQLGGVQHIPEDALNVDWLHAKDGRGGDRWFPHYYRAWHEPGGCIRGSERHPDTSGSISERIHPGPTQITAT</sequence>
<name>A0A445BNS5_ARAHY</name>
<accession>A0A445BNS5</accession>
<keyword evidence="3" id="KW-1185">Reference proteome</keyword>
<dbReference type="Proteomes" id="UP000289738">
    <property type="component" value="Chromosome A09"/>
</dbReference>
<dbReference type="AlphaFoldDB" id="A0A445BNS5"/>
<comment type="caution">
    <text evidence="2">The sequence shown here is derived from an EMBL/GenBank/DDBJ whole genome shotgun (WGS) entry which is preliminary data.</text>
</comment>
<organism evidence="2 3">
    <name type="scientific">Arachis hypogaea</name>
    <name type="common">Peanut</name>
    <dbReference type="NCBI Taxonomy" id="3818"/>
    <lineage>
        <taxon>Eukaryota</taxon>
        <taxon>Viridiplantae</taxon>
        <taxon>Streptophyta</taxon>
        <taxon>Embryophyta</taxon>
        <taxon>Tracheophyta</taxon>
        <taxon>Spermatophyta</taxon>
        <taxon>Magnoliopsida</taxon>
        <taxon>eudicotyledons</taxon>
        <taxon>Gunneridae</taxon>
        <taxon>Pentapetalae</taxon>
        <taxon>rosids</taxon>
        <taxon>fabids</taxon>
        <taxon>Fabales</taxon>
        <taxon>Fabaceae</taxon>
        <taxon>Papilionoideae</taxon>
        <taxon>50 kb inversion clade</taxon>
        <taxon>dalbergioids sensu lato</taxon>
        <taxon>Dalbergieae</taxon>
        <taxon>Pterocarpus clade</taxon>
        <taxon>Arachis</taxon>
    </lineage>
</organism>
<gene>
    <name evidence="2" type="ORF">Ahy_A09g046062</name>
</gene>
<dbReference type="EMBL" id="SDMP01000009">
    <property type="protein sequence ID" value="RYR40330.1"/>
    <property type="molecule type" value="Genomic_DNA"/>
</dbReference>
<evidence type="ECO:0000313" key="2">
    <source>
        <dbReference type="EMBL" id="RYR40330.1"/>
    </source>
</evidence>
<evidence type="ECO:0000313" key="3">
    <source>
        <dbReference type="Proteomes" id="UP000289738"/>
    </source>
</evidence>
<reference evidence="2 3" key="1">
    <citation type="submission" date="2019-01" db="EMBL/GenBank/DDBJ databases">
        <title>Sequencing of cultivated peanut Arachis hypogaea provides insights into genome evolution and oil improvement.</title>
        <authorList>
            <person name="Chen X."/>
        </authorList>
    </citation>
    <scope>NUCLEOTIDE SEQUENCE [LARGE SCALE GENOMIC DNA]</scope>
    <source>
        <strain evidence="3">cv. Fuhuasheng</strain>
        <tissue evidence="2">Leaves</tissue>
    </source>
</reference>